<sequence>MKIHPFFVFKRMEIYRMRIVLPSVLYVLKISAHYFLINLGFSPLQI</sequence>
<keyword evidence="3" id="KW-1185">Reference proteome</keyword>
<keyword evidence="1" id="KW-1133">Transmembrane helix</keyword>
<comment type="caution">
    <text evidence="2">The sequence shown here is derived from an EMBL/GenBank/DDBJ whole genome shotgun (WGS) entry which is preliminary data.</text>
</comment>
<keyword evidence="1" id="KW-0472">Membrane</keyword>
<keyword evidence="1" id="KW-0812">Transmembrane</keyword>
<evidence type="ECO:0000313" key="2">
    <source>
        <dbReference type="EMBL" id="MBB4043216.1"/>
    </source>
</evidence>
<protein>
    <submittedName>
        <fullName evidence="2">Uncharacterized protein</fullName>
    </submittedName>
</protein>
<accession>A0A840CV87</accession>
<dbReference type="EMBL" id="JACIER010000003">
    <property type="protein sequence ID" value="MBB4043216.1"/>
    <property type="molecule type" value="Genomic_DNA"/>
</dbReference>
<reference evidence="2" key="1">
    <citation type="submission" date="2020-08" db="EMBL/GenBank/DDBJ databases">
        <title>Genomic Encyclopedia of Type Strains, Phase IV (KMG-IV): sequencing the most valuable type-strain genomes for metagenomic binning, comparative biology and taxonomic classification.</title>
        <authorList>
            <person name="Goeker M."/>
        </authorList>
    </citation>
    <scope>NUCLEOTIDE SEQUENCE [LARGE SCALE GENOMIC DNA]</scope>
    <source>
        <strain evidence="2">DSM 105720</strain>
    </source>
</reference>
<evidence type="ECO:0000313" key="3">
    <source>
        <dbReference type="Proteomes" id="UP000560658"/>
    </source>
</evidence>
<dbReference type="Proteomes" id="UP000560658">
    <property type="component" value="Unassembled WGS sequence"/>
</dbReference>
<name>A0A840CV87_9BACE</name>
<dbReference type="AlphaFoldDB" id="A0A840CV87"/>
<gene>
    <name evidence="2" type="ORF">GGR06_000983</name>
</gene>
<evidence type="ECO:0000256" key="1">
    <source>
        <dbReference type="SAM" id="Phobius"/>
    </source>
</evidence>
<organism evidence="2 3">
    <name type="scientific">Bacteroides reticulotermitis</name>
    <dbReference type="NCBI Taxonomy" id="1133319"/>
    <lineage>
        <taxon>Bacteria</taxon>
        <taxon>Pseudomonadati</taxon>
        <taxon>Bacteroidota</taxon>
        <taxon>Bacteroidia</taxon>
        <taxon>Bacteroidales</taxon>
        <taxon>Bacteroidaceae</taxon>
        <taxon>Bacteroides</taxon>
    </lineage>
</organism>
<feature type="transmembrane region" description="Helical" evidence="1">
    <location>
        <begin position="20"/>
        <end position="41"/>
    </location>
</feature>
<proteinExistence type="predicted"/>